<feature type="transmembrane region" description="Helical" evidence="1">
    <location>
        <begin position="220"/>
        <end position="242"/>
    </location>
</feature>
<feature type="transmembrane region" description="Helical" evidence="1">
    <location>
        <begin position="71"/>
        <end position="97"/>
    </location>
</feature>
<keyword evidence="3" id="KW-1185">Reference proteome</keyword>
<feature type="transmembrane region" description="Helical" evidence="1">
    <location>
        <begin position="366"/>
        <end position="385"/>
    </location>
</feature>
<reference evidence="2 3" key="1">
    <citation type="submission" date="2023-07" db="EMBL/GenBank/DDBJ databases">
        <title>Sorghum-associated microbial communities from plants grown in Nebraska, USA.</title>
        <authorList>
            <person name="Schachtman D."/>
        </authorList>
    </citation>
    <scope>NUCLEOTIDE SEQUENCE [LARGE SCALE GENOMIC DNA]</scope>
    <source>
        <strain evidence="2 3">3262</strain>
    </source>
</reference>
<evidence type="ECO:0000256" key="1">
    <source>
        <dbReference type="SAM" id="Phobius"/>
    </source>
</evidence>
<feature type="transmembrane region" description="Helical" evidence="1">
    <location>
        <begin position="287"/>
        <end position="309"/>
    </location>
</feature>
<feature type="transmembrane region" description="Helical" evidence="1">
    <location>
        <begin position="339"/>
        <end position="359"/>
    </location>
</feature>
<proteinExistence type="predicted"/>
<dbReference type="RefSeq" id="WP_310103015.1">
    <property type="nucleotide sequence ID" value="NZ_JAVDUU010000005.1"/>
</dbReference>
<organism evidence="2 3">
    <name type="scientific">Mucilaginibacter pocheonensis</name>
    <dbReference type="NCBI Taxonomy" id="398050"/>
    <lineage>
        <taxon>Bacteria</taxon>
        <taxon>Pseudomonadati</taxon>
        <taxon>Bacteroidota</taxon>
        <taxon>Sphingobacteriia</taxon>
        <taxon>Sphingobacteriales</taxon>
        <taxon>Sphingobacteriaceae</taxon>
        <taxon>Mucilaginibacter</taxon>
    </lineage>
</organism>
<name>A0ABU1TIX7_9SPHI</name>
<feature type="transmembrane region" description="Helical" evidence="1">
    <location>
        <begin position="133"/>
        <end position="149"/>
    </location>
</feature>
<keyword evidence="1" id="KW-1133">Transmembrane helix</keyword>
<feature type="transmembrane region" description="Helical" evidence="1">
    <location>
        <begin position="7"/>
        <end position="27"/>
    </location>
</feature>
<feature type="transmembrane region" description="Helical" evidence="1">
    <location>
        <begin position="156"/>
        <end position="172"/>
    </location>
</feature>
<dbReference type="EMBL" id="JAVDUU010000005">
    <property type="protein sequence ID" value="MDR6945284.1"/>
    <property type="molecule type" value="Genomic_DNA"/>
</dbReference>
<gene>
    <name evidence="2" type="ORF">J2W55_005152</name>
</gene>
<accession>A0ABU1TIX7</accession>
<dbReference type="Proteomes" id="UP001247620">
    <property type="component" value="Unassembled WGS sequence"/>
</dbReference>
<protein>
    <recommendedName>
        <fullName evidence="4">Dolichyl-phosphate-mannose-protein mannosyltransferase</fullName>
    </recommendedName>
</protein>
<keyword evidence="1" id="KW-0472">Membrane</keyword>
<keyword evidence="1" id="KW-0812">Transmembrane</keyword>
<comment type="caution">
    <text evidence="2">The sequence shown here is derived from an EMBL/GenBank/DDBJ whole genome shotgun (WGS) entry which is preliminary data.</text>
</comment>
<sequence>MKISKNQYLIILTLILGAYYLITGIYLNHLGYYNQESIFYIEKAKIVFEGLGNRIKVMGLTSPPLPFYNTFIFSAISSTLAPVIASAIGTAILFYIIANLFIRRINDNFYLYIVLVLFFLHPGILYVACSGKAIYMVLTFFFLFFFFLLKFYRSNTTFHVSLASICLVILIFSDYKFIWLSLFFAPLVLAITLQSLNLGEKESIFRLFLSFNSPSLRRKLINKTFAIYVILFILPVASVVSYKLLNLTHSNDLNYFLESPYATWNVLVDKLNYDINTTSANYQLPELSIMISIRVIYFCPLILIAIYLFRESTYQALTILIPFAFVEFLHIKYDKLFLTYEYYLIFLILSLLCLIFKALTVSQKVLKPALVLAVLFQLYTGYTFLSKSLITDEKRFITTLTTREPNADQSESMEIAQVIDNLPKDTHVLMDDAVSYPIAAFTNDIKKLTMPYQDLFLSAIETPYRYDDYILIATAKNPFTGYTQLNNKYIPVIRTVNSGVNYKRVYETDNWILYRIISTQ</sequence>
<feature type="transmembrane region" description="Helical" evidence="1">
    <location>
        <begin position="109"/>
        <end position="127"/>
    </location>
</feature>
<evidence type="ECO:0000313" key="3">
    <source>
        <dbReference type="Proteomes" id="UP001247620"/>
    </source>
</evidence>
<feature type="transmembrane region" description="Helical" evidence="1">
    <location>
        <begin position="178"/>
        <end position="199"/>
    </location>
</feature>
<evidence type="ECO:0000313" key="2">
    <source>
        <dbReference type="EMBL" id="MDR6945284.1"/>
    </source>
</evidence>
<evidence type="ECO:0008006" key="4">
    <source>
        <dbReference type="Google" id="ProtNLM"/>
    </source>
</evidence>